<evidence type="ECO:0000313" key="8">
    <source>
        <dbReference type="Proteomes" id="UP001179952"/>
    </source>
</evidence>
<dbReference type="Pfam" id="PF03568">
    <property type="entry name" value="Separin_C"/>
    <property type="match status" value="1"/>
</dbReference>
<keyword evidence="3" id="KW-0378">Hydrolase</keyword>
<reference evidence="7" key="2">
    <citation type="submission" date="2023-06" db="EMBL/GenBank/DDBJ databases">
        <authorList>
            <person name="Ma L."/>
            <person name="Liu K.-W."/>
            <person name="Li Z."/>
            <person name="Hsiao Y.-Y."/>
            <person name="Qi Y."/>
            <person name="Fu T."/>
            <person name="Tang G."/>
            <person name="Zhang D."/>
            <person name="Sun W.-H."/>
            <person name="Liu D.-K."/>
            <person name="Li Y."/>
            <person name="Chen G.-Z."/>
            <person name="Liu X.-D."/>
            <person name="Liao X.-Y."/>
            <person name="Jiang Y.-T."/>
            <person name="Yu X."/>
            <person name="Hao Y."/>
            <person name="Huang J."/>
            <person name="Zhao X.-W."/>
            <person name="Ke S."/>
            <person name="Chen Y.-Y."/>
            <person name="Wu W.-L."/>
            <person name="Hsu J.-L."/>
            <person name="Lin Y.-F."/>
            <person name="Huang M.-D."/>
            <person name="Li C.-Y."/>
            <person name="Huang L."/>
            <person name="Wang Z.-W."/>
            <person name="Zhao X."/>
            <person name="Zhong W.-Y."/>
            <person name="Peng D.-H."/>
            <person name="Ahmad S."/>
            <person name="Lan S."/>
            <person name="Zhang J.-S."/>
            <person name="Tsai W.-C."/>
            <person name="Van De Peer Y."/>
            <person name="Liu Z.-J."/>
        </authorList>
    </citation>
    <scope>NUCLEOTIDE SEQUENCE</scope>
    <source>
        <strain evidence="7">SCP</strain>
        <tissue evidence="7">Leaves</tissue>
    </source>
</reference>
<dbReference type="InterPro" id="IPR005314">
    <property type="entry name" value="Peptidase_C50"/>
</dbReference>
<reference evidence="7" key="1">
    <citation type="journal article" date="2023" name="Nat. Commun.">
        <title>Diploid and tetraploid genomes of Acorus and the evolution of monocots.</title>
        <authorList>
            <person name="Ma L."/>
            <person name="Liu K.W."/>
            <person name="Li Z."/>
            <person name="Hsiao Y.Y."/>
            <person name="Qi Y."/>
            <person name="Fu T."/>
            <person name="Tang G.D."/>
            <person name="Zhang D."/>
            <person name="Sun W.H."/>
            <person name="Liu D.K."/>
            <person name="Li Y."/>
            <person name="Chen G.Z."/>
            <person name="Liu X.D."/>
            <person name="Liao X.Y."/>
            <person name="Jiang Y.T."/>
            <person name="Yu X."/>
            <person name="Hao Y."/>
            <person name="Huang J."/>
            <person name="Zhao X.W."/>
            <person name="Ke S."/>
            <person name="Chen Y.Y."/>
            <person name="Wu W.L."/>
            <person name="Hsu J.L."/>
            <person name="Lin Y.F."/>
            <person name="Huang M.D."/>
            <person name="Li C.Y."/>
            <person name="Huang L."/>
            <person name="Wang Z.W."/>
            <person name="Zhao X."/>
            <person name="Zhong W.Y."/>
            <person name="Peng D.H."/>
            <person name="Ahmad S."/>
            <person name="Lan S."/>
            <person name="Zhang J.S."/>
            <person name="Tsai W.C."/>
            <person name="Van de Peer Y."/>
            <person name="Liu Z.J."/>
        </authorList>
    </citation>
    <scope>NUCLEOTIDE SEQUENCE</scope>
    <source>
        <strain evidence="7">SCP</strain>
    </source>
</reference>
<evidence type="ECO:0000259" key="6">
    <source>
        <dbReference type="PROSITE" id="PS51700"/>
    </source>
</evidence>
<proteinExistence type="predicted"/>
<keyword evidence="8" id="KW-1185">Reference proteome</keyword>
<dbReference type="PROSITE" id="PS51700">
    <property type="entry name" value="SEPARIN"/>
    <property type="match status" value="1"/>
</dbReference>
<gene>
    <name evidence="7" type="ORF">QJS04_geneDACA020654</name>
</gene>
<evidence type="ECO:0000256" key="3">
    <source>
        <dbReference type="ARBA" id="ARBA00022801"/>
    </source>
</evidence>
<evidence type="ECO:0000313" key="7">
    <source>
        <dbReference type="EMBL" id="KAK1280337.1"/>
    </source>
</evidence>
<accession>A0AAV9BVF9</accession>
<comment type="catalytic activity">
    <reaction evidence="1">
        <text>All bonds known to be hydrolyzed by this endopeptidase have arginine in P1 and an acidic residue in P4. P6 is often occupied by an acidic residue or by a hydroxy-amino-acid residue, the phosphorylation of which enhances cleavage.</text>
        <dbReference type="EC" id="3.4.22.49"/>
    </reaction>
</comment>
<dbReference type="Proteomes" id="UP001179952">
    <property type="component" value="Unassembled WGS sequence"/>
</dbReference>
<evidence type="ECO:0000256" key="4">
    <source>
        <dbReference type="ARBA" id="ARBA00022829"/>
    </source>
</evidence>
<dbReference type="GO" id="GO:0005634">
    <property type="term" value="C:nucleus"/>
    <property type="evidence" value="ECO:0007669"/>
    <property type="project" value="InterPro"/>
</dbReference>
<dbReference type="PANTHER" id="PTHR12792">
    <property type="entry name" value="EXTRA SPINDLE POLES 1-RELATED"/>
    <property type="match status" value="1"/>
</dbReference>
<dbReference type="GO" id="GO:0072686">
    <property type="term" value="C:mitotic spindle"/>
    <property type="evidence" value="ECO:0007669"/>
    <property type="project" value="TreeGrafter"/>
</dbReference>
<comment type="caution">
    <text evidence="7">The sequence shown here is derived from an EMBL/GenBank/DDBJ whole genome shotgun (WGS) entry which is preliminary data.</text>
</comment>
<protein>
    <recommendedName>
        <fullName evidence="2">separase</fullName>
        <ecNumber evidence="2">3.4.22.49</ecNumber>
    </recommendedName>
</protein>
<dbReference type="InterPro" id="IPR030397">
    <property type="entry name" value="SEPARIN_core_dom"/>
</dbReference>
<dbReference type="EC" id="3.4.22.49" evidence="2"/>
<sequence length="381" mass="42295">MVITKLMADIKSKCKIEPNEYLLKTILGGSRSISESEACVSQFILYNGYFGRGGCCGVERCRNFSVTHEVRESMTGLLRDLILEAIAELVDESADRNPLILVLDADVQMLPWENLPVLRKWEVYRMPSLASVITTLGKSLLEEPIDVCGVPFPSIDPSDAYYVLNPSGDLSTTQVEFEEWFREKKWEGKAGNAPTAEELVSALQNHDLFVYFGHGNGSQYITGNEIQKLNRCSATLLMGCSSGSLQLKGSYAPRGAPLSYLFAGSPAVIANLWDVTDKDINRFSKVILNTWLREESNPQTCRTACHSSTNRSNVNTRRKATRGKKLQENAPVTVTKCEKCRKEMRVTSFMSQARDACKLPLLIGAAPVCYGVPTVIKRKDS</sequence>
<feature type="region of interest" description="Disordered" evidence="5">
    <location>
        <begin position="302"/>
        <end position="326"/>
    </location>
</feature>
<dbReference type="PANTHER" id="PTHR12792:SF0">
    <property type="entry name" value="SEPARIN"/>
    <property type="match status" value="1"/>
</dbReference>
<dbReference type="AlphaFoldDB" id="A0AAV9BVF9"/>
<organism evidence="7 8">
    <name type="scientific">Acorus gramineus</name>
    <name type="common">Dwarf sweet flag</name>
    <dbReference type="NCBI Taxonomy" id="55184"/>
    <lineage>
        <taxon>Eukaryota</taxon>
        <taxon>Viridiplantae</taxon>
        <taxon>Streptophyta</taxon>
        <taxon>Embryophyta</taxon>
        <taxon>Tracheophyta</taxon>
        <taxon>Spermatophyta</taxon>
        <taxon>Magnoliopsida</taxon>
        <taxon>Liliopsida</taxon>
        <taxon>Acoraceae</taxon>
        <taxon>Acorus</taxon>
    </lineage>
</organism>
<dbReference type="GO" id="GO:0004197">
    <property type="term" value="F:cysteine-type endopeptidase activity"/>
    <property type="evidence" value="ECO:0007669"/>
    <property type="project" value="InterPro"/>
</dbReference>
<feature type="compositionally biased region" description="Polar residues" evidence="5">
    <location>
        <begin position="302"/>
        <end position="315"/>
    </location>
</feature>
<evidence type="ECO:0000256" key="2">
    <source>
        <dbReference type="ARBA" id="ARBA00012489"/>
    </source>
</evidence>
<evidence type="ECO:0000256" key="1">
    <source>
        <dbReference type="ARBA" id="ARBA00000451"/>
    </source>
</evidence>
<dbReference type="GO" id="GO:0005737">
    <property type="term" value="C:cytoplasm"/>
    <property type="evidence" value="ECO:0007669"/>
    <property type="project" value="TreeGrafter"/>
</dbReference>
<dbReference type="GO" id="GO:0006508">
    <property type="term" value="P:proteolysis"/>
    <property type="evidence" value="ECO:0007669"/>
    <property type="project" value="InterPro"/>
</dbReference>
<keyword evidence="4" id="KW-0159">Chromosome partition</keyword>
<dbReference type="EMBL" id="JAUJYN010000001">
    <property type="protein sequence ID" value="KAK1280337.1"/>
    <property type="molecule type" value="Genomic_DNA"/>
</dbReference>
<evidence type="ECO:0000256" key="5">
    <source>
        <dbReference type="SAM" id="MobiDB-lite"/>
    </source>
</evidence>
<dbReference type="GO" id="GO:0051307">
    <property type="term" value="P:meiotic chromosome separation"/>
    <property type="evidence" value="ECO:0007669"/>
    <property type="project" value="TreeGrafter"/>
</dbReference>
<name>A0AAV9BVF9_ACOGR</name>
<feature type="domain" description="Peptidase C50" evidence="6">
    <location>
        <begin position="157"/>
        <end position="251"/>
    </location>
</feature>